<protein>
    <recommendedName>
        <fullName evidence="7">MBD domain-containing protein</fullName>
    </recommendedName>
</protein>
<dbReference type="PROSITE" id="PS50982">
    <property type="entry name" value="MBD"/>
    <property type="match status" value="2"/>
</dbReference>
<dbReference type="InterPro" id="IPR001739">
    <property type="entry name" value="Methyl_CpG_DNA-bd"/>
</dbReference>
<evidence type="ECO:0000256" key="1">
    <source>
        <dbReference type="ARBA" id="ARBA00004123"/>
    </source>
</evidence>
<keyword evidence="3" id="KW-0238">DNA-binding</keyword>
<evidence type="ECO:0000256" key="5">
    <source>
        <dbReference type="ARBA" id="ARBA00023242"/>
    </source>
</evidence>
<sequence>MKKRRSSSSTDLQIWTPEKKRESPSSSRLDLAIVPLSQDSPANFTLPGDWVVEERKRTAGMLRGNTDKYYHEPGTGRKFRSLVSVKRYLTKTGDYEITSKMAQSDVTPLSIALPGYNLKSSVAPPSSKSRSVVKTSLLKSANQIVYWQKYIPKHLVDIDRSKPLKLPDGWYVKRITRRSGHSMGKVDKYYCERATGRVFRSGIDVQRYLADNYIDENTTLSQLFKPAGLIQMSGSEERDIDEDGDMAIVPHSGNSDSYSDIYDDVPLKDLVRKRDDVRLKDLDRDADDIPLEDLVQECDDVPVNDPVQECDDVLDKDLDQKSDDVPLKDLVRISSARPVKKLATPTELASPTKLASLTKNVFSCTMNTCPVNVSNPPMKIKWVLTGPGGDEWSPLAGDTMVPESLKQEWAQLFLDIVSKQHSDASHSDVGHWLSDGLYFSLKGNVSGIHILPTLNTSLVFCSSGLA</sequence>
<evidence type="ECO:0000313" key="9">
    <source>
        <dbReference type="Proteomes" id="UP000594263"/>
    </source>
</evidence>
<evidence type="ECO:0000313" key="8">
    <source>
        <dbReference type="EnsemblPlants" id="Kaladp0033s0029.1.v1.1"/>
    </source>
</evidence>
<dbReference type="PANTHER" id="PTHR12396">
    <property type="entry name" value="METHYL-CPG BINDING PROTEIN, MBD"/>
    <property type="match status" value="1"/>
</dbReference>
<dbReference type="Gene3D" id="3.30.890.10">
    <property type="entry name" value="Methyl-cpg-binding Protein 2, Chain A"/>
    <property type="match status" value="2"/>
</dbReference>
<feature type="region of interest" description="Disordered" evidence="6">
    <location>
        <begin position="1"/>
        <end position="27"/>
    </location>
</feature>
<evidence type="ECO:0000256" key="3">
    <source>
        <dbReference type="ARBA" id="ARBA00023125"/>
    </source>
</evidence>
<accession>A0A7N0ZTS5</accession>
<dbReference type="Gramene" id="Kaladp0033s0029.1.v1.1">
    <property type="protein sequence ID" value="Kaladp0033s0029.1.v1.1"/>
    <property type="gene ID" value="Kaladp0033s0029.v1.1"/>
</dbReference>
<dbReference type="GO" id="GO:0005634">
    <property type="term" value="C:nucleus"/>
    <property type="evidence" value="ECO:0007669"/>
    <property type="project" value="UniProtKB-SubCell"/>
</dbReference>
<evidence type="ECO:0000256" key="2">
    <source>
        <dbReference type="ARBA" id="ARBA00023015"/>
    </source>
</evidence>
<keyword evidence="4" id="KW-0804">Transcription</keyword>
<reference evidence="8" key="1">
    <citation type="submission" date="2021-01" db="UniProtKB">
        <authorList>
            <consortium name="EnsemblPlants"/>
        </authorList>
    </citation>
    <scope>IDENTIFICATION</scope>
</reference>
<keyword evidence="2" id="KW-0805">Transcription regulation</keyword>
<keyword evidence="9" id="KW-1185">Reference proteome</keyword>
<evidence type="ECO:0000259" key="7">
    <source>
        <dbReference type="PROSITE" id="PS50982"/>
    </source>
</evidence>
<dbReference type="InterPro" id="IPR016177">
    <property type="entry name" value="DNA-bd_dom_sf"/>
</dbReference>
<dbReference type="Pfam" id="PF01429">
    <property type="entry name" value="MBD"/>
    <property type="match status" value="2"/>
</dbReference>
<proteinExistence type="predicted"/>
<feature type="domain" description="MBD" evidence="7">
    <location>
        <begin position="156"/>
        <end position="229"/>
    </location>
</feature>
<keyword evidence="5" id="KW-0539">Nucleus</keyword>
<dbReference type="SUPFAM" id="SSF54171">
    <property type="entry name" value="DNA-binding domain"/>
    <property type="match status" value="2"/>
</dbReference>
<dbReference type="GO" id="GO:0003677">
    <property type="term" value="F:DNA binding"/>
    <property type="evidence" value="ECO:0007669"/>
    <property type="project" value="UniProtKB-KW"/>
</dbReference>
<dbReference type="Proteomes" id="UP000594263">
    <property type="component" value="Unplaced"/>
</dbReference>
<comment type="subcellular location">
    <subcellularLocation>
        <location evidence="1">Nucleus</location>
    </subcellularLocation>
</comment>
<evidence type="ECO:0000256" key="4">
    <source>
        <dbReference type="ARBA" id="ARBA00023163"/>
    </source>
</evidence>
<dbReference type="AlphaFoldDB" id="A0A7N0ZTS5"/>
<organism evidence="8 9">
    <name type="scientific">Kalanchoe fedtschenkoi</name>
    <name type="common">Lavender scallops</name>
    <name type="synonym">South American air plant</name>
    <dbReference type="NCBI Taxonomy" id="63787"/>
    <lineage>
        <taxon>Eukaryota</taxon>
        <taxon>Viridiplantae</taxon>
        <taxon>Streptophyta</taxon>
        <taxon>Embryophyta</taxon>
        <taxon>Tracheophyta</taxon>
        <taxon>Spermatophyta</taxon>
        <taxon>Magnoliopsida</taxon>
        <taxon>eudicotyledons</taxon>
        <taxon>Gunneridae</taxon>
        <taxon>Pentapetalae</taxon>
        <taxon>Saxifragales</taxon>
        <taxon>Crassulaceae</taxon>
        <taxon>Kalanchoe</taxon>
    </lineage>
</organism>
<dbReference type="EnsemblPlants" id="Kaladp0033s0029.1.v1.1">
    <property type="protein sequence ID" value="Kaladp0033s0029.1.v1.1"/>
    <property type="gene ID" value="Kaladp0033s0029.v1.1"/>
</dbReference>
<name>A0A7N0ZTS5_KALFE</name>
<dbReference type="PANTHER" id="PTHR12396:SF38">
    <property type="entry name" value="METHYL-CPG-BINDING DOMAIN-CONTAINING PROTEIN 7"/>
    <property type="match status" value="1"/>
</dbReference>
<feature type="domain" description="MBD" evidence="7">
    <location>
        <begin position="36"/>
        <end position="111"/>
    </location>
</feature>
<evidence type="ECO:0000256" key="6">
    <source>
        <dbReference type="SAM" id="MobiDB-lite"/>
    </source>
</evidence>